<evidence type="ECO:0000256" key="6">
    <source>
        <dbReference type="RuleBase" id="RU004336"/>
    </source>
</evidence>
<accession>A0A9J6AWW4</accession>
<comment type="similarity">
    <text evidence="1 5">Belongs to the glycosyl hydrolase 17 family.</text>
</comment>
<sequence length="192" mass="21220">MIRPIDLDTLDVPNQDLEALANPSSANSWVQDNIISNFLDVKFKYIAVGNEIDPGTNTDQYTQFVGPAMENVYNVLTSAGLQDQIKVSTATYLGLLTNTYPPSDTNIYLYFGHIDNTNYVPLSYALFNDQGTNSAGYQNLFDALLDSMYFATEKLGGQNIEIIVSESGWPSEGHPAATLENAQFIIRICLIM</sequence>
<name>A0A9J6AWW4_SOLCO</name>
<dbReference type="GO" id="GO:0004553">
    <property type="term" value="F:hydrolase activity, hydrolyzing O-glycosyl compounds"/>
    <property type="evidence" value="ECO:0007669"/>
    <property type="project" value="InterPro"/>
</dbReference>
<organism evidence="7 8">
    <name type="scientific">Solanum commersonii</name>
    <name type="common">Commerson's wild potato</name>
    <name type="synonym">Commerson's nightshade</name>
    <dbReference type="NCBI Taxonomy" id="4109"/>
    <lineage>
        <taxon>Eukaryota</taxon>
        <taxon>Viridiplantae</taxon>
        <taxon>Streptophyta</taxon>
        <taxon>Embryophyta</taxon>
        <taxon>Tracheophyta</taxon>
        <taxon>Spermatophyta</taxon>
        <taxon>Magnoliopsida</taxon>
        <taxon>eudicotyledons</taxon>
        <taxon>Gunneridae</taxon>
        <taxon>Pentapetalae</taxon>
        <taxon>asterids</taxon>
        <taxon>lamiids</taxon>
        <taxon>Solanales</taxon>
        <taxon>Solanaceae</taxon>
        <taxon>Solanoideae</taxon>
        <taxon>Solaneae</taxon>
        <taxon>Solanum</taxon>
    </lineage>
</organism>
<keyword evidence="3" id="KW-0611">Plant defense</keyword>
<dbReference type="Gene3D" id="3.20.20.80">
    <property type="entry name" value="Glycosidases"/>
    <property type="match status" value="2"/>
</dbReference>
<dbReference type="InterPro" id="IPR000490">
    <property type="entry name" value="Glyco_hydro_17"/>
</dbReference>
<dbReference type="SUPFAM" id="SSF51445">
    <property type="entry name" value="(Trans)glycosidases"/>
    <property type="match status" value="1"/>
</dbReference>
<dbReference type="InterPro" id="IPR044965">
    <property type="entry name" value="Glyco_hydro_17_plant"/>
</dbReference>
<dbReference type="GO" id="GO:0006952">
    <property type="term" value="P:defense response"/>
    <property type="evidence" value="ECO:0007669"/>
    <property type="project" value="UniProtKB-KW"/>
</dbReference>
<dbReference type="PROSITE" id="PS00587">
    <property type="entry name" value="GLYCOSYL_HYDROL_F17"/>
    <property type="match status" value="1"/>
</dbReference>
<dbReference type="EMBL" id="JACXVP010000001">
    <property type="protein sequence ID" value="KAG5628960.1"/>
    <property type="molecule type" value="Genomic_DNA"/>
</dbReference>
<gene>
    <name evidence="7" type="ORF">H5410_000677</name>
</gene>
<dbReference type="InterPro" id="IPR017853">
    <property type="entry name" value="GH"/>
</dbReference>
<keyword evidence="2 6" id="KW-0378">Hydrolase</keyword>
<keyword evidence="4 6" id="KW-0326">Glycosidase</keyword>
<keyword evidence="8" id="KW-1185">Reference proteome</keyword>
<evidence type="ECO:0000256" key="5">
    <source>
        <dbReference type="RuleBase" id="RU004335"/>
    </source>
</evidence>
<dbReference type="Proteomes" id="UP000824120">
    <property type="component" value="Chromosome 1"/>
</dbReference>
<comment type="caution">
    <text evidence="7">The sequence shown here is derived from an EMBL/GenBank/DDBJ whole genome shotgun (WGS) entry which is preliminary data.</text>
</comment>
<dbReference type="GO" id="GO:0005975">
    <property type="term" value="P:carbohydrate metabolic process"/>
    <property type="evidence" value="ECO:0007669"/>
    <property type="project" value="InterPro"/>
</dbReference>
<evidence type="ECO:0000256" key="1">
    <source>
        <dbReference type="ARBA" id="ARBA00008773"/>
    </source>
</evidence>
<dbReference type="AlphaFoldDB" id="A0A9J6AWW4"/>
<evidence type="ECO:0000256" key="3">
    <source>
        <dbReference type="ARBA" id="ARBA00022821"/>
    </source>
</evidence>
<evidence type="ECO:0000256" key="4">
    <source>
        <dbReference type="ARBA" id="ARBA00023295"/>
    </source>
</evidence>
<evidence type="ECO:0000313" key="7">
    <source>
        <dbReference type="EMBL" id="KAG5628960.1"/>
    </source>
</evidence>
<protein>
    <recommendedName>
        <fullName evidence="9">Glucan endo-1,3-beta-D-glucosidase</fullName>
    </recommendedName>
</protein>
<reference evidence="7 8" key="1">
    <citation type="submission" date="2020-09" db="EMBL/GenBank/DDBJ databases">
        <title>De no assembly of potato wild relative species, Solanum commersonii.</title>
        <authorList>
            <person name="Cho K."/>
        </authorList>
    </citation>
    <scope>NUCLEOTIDE SEQUENCE [LARGE SCALE GENOMIC DNA]</scope>
    <source>
        <strain evidence="7">LZ3.2</strain>
        <tissue evidence="7">Leaf</tissue>
    </source>
</reference>
<dbReference type="Pfam" id="PF00332">
    <property type="entry name" value="Glyco_hydro_17"/>
    <property type="match status" value="2"/>
</dbReference>
<proteinExistence type="inferred from homology"/>
<evidence type="ECO:0000313" key="8">
    <source>
        <dbReference type="Proteomes" id="UP000824120"/>
    </source>
</evidence>
<dbReference type="OrthoDB" id="941679at2759"/>
<dbReference type="PANTHER" id="PTHR32227">
    <property type="entry name" value="GLUCAN ENDO-1,3-BETA-GLUCOSIDASE BG1-RELATED-RELATED"/>
    <property type="match status" value="1"/>
</dbReference>
<evidence type="ECO:0000256" key="2">
    <source>
        <dbReference type="ARBA" id="ARBA00022801"/>
    </source>
</evidence>
<evidence type="ECO:0008006" key="9">
    <source>
        <dbReference type="Google" id="ProtNLM"/>
    </source>
</evidence>